<dbReference type="AlphaFoldDB" id="B0E1J1"/>
<gene>
    <name evidence="5" type="ORF">LACBIDRAFT_335154</name>
</gene>
<keyword evidence="2" id="KW-0862">Zinc</keyword>
<reference evidence="5 6" key="1">
    <citation type="journal article" date="2008" name="Nature">
        <title>The genome of Laccaria bicolor provides insights into mycorrhizal symbiosis.</title>
        <authorList>
            <person name="Martin F."/>
            <person name="Aerts A."/>
            <person name="Ahren D."/>
            <person name="Brun A."/>
            <person name="Danchin E.G.J."/>
            <person name="Duchaussoy F."/>
            <person name="Gibon J."/>
            <person name="Kohler A."/>
            <person name="Lindquist E."/>
            <person name="Pereda V."/>
            <person name="Salamov A."/>
            <person name="Shapiro H.J."/>
            <person name="Wuyts J."/>
            <person name="Blaudez D."/>
            <person name="Buee M."/>
            <person name="Brokstein P."/>
            <person name="Canbaeck B."/>
            <person name="Cohen D."/>
            <person name="Courty P.E."/>
            <person name="Coutinho P.M."/>
            <person name="Delaruelle C."/>
            <person name="Detter J.C."/>
            <person name="Deveau A."/>
            <person name="DiFazio S."/>
            <person name="Duplessis S."/>
            <person name="Fraissinet-Tachet L."/>
            <person name="Lucic E."/>
            <person name="Frey-Klett P."/>
            <person name="Fourrey C."/>
            <person name="Feussner I."/>
            <person name="Gay G."/>
            <person name="Grimwood J."/>
            <person name="Hoegger P.J."/>
            <person name="Jain P."/>
            <person name="Kilaru S."/>
            <person name="Labbe J."/>
            <person name="Lin Y.C."/>
            <person name="Legue V."/>
            <person name="Le Tacon F."/>
            <person name="Marmeisse R."/>
            <person name="Melayah D."/>
            <person name="Montanini B."/>
            <person name="Muratet M."/>
            <person name="Nehls U."/>
            <person name="Niculita-Hirzel H."/>
            <person name="Oudot-Le Secq M.P."/>
            <person name="Peter M."/>
            <person name="Quesneville H."/>
            <person name="Rajashekar B."/>
            <person name="Reich M."/>
            <person name="Rouhier N."/>
            <person name="Schmutz J."/>
            <person name="Yin T."/>
            <person name="Chalot M."/>
            <person name="Henrissat B."/>
            <person name="Kuees U."/>
            <person name="Lucas S."/>
            <person name="Van de Peer Y."/>
            <person name="Podila G.K."/>
            <person name="Polle A."/>
            <person name="Pukkila P.J."/>
            <person name="Richardson P.M."/>
            <person name="Rouze P."/>
            <person name="Sanders I.R."/>
            <person name="Stajich J.E."/>
            <person name="Tunlid A."/>
            <person name="Tuskan G."/>
            <person name="Grigoriev I.V."/>
        </authorList>
    </citation>
    <scope>NUCLEOTIDE SEQUENCE [LARGE SCALE GENOMIC DNA]</scope>
    <source>
        <strain evidence="6">S238N-H82 / ATCC MYA-4686</strain>
    </source>
</reference>
<evidence type="ECO:0000256" key="3">
    <source>
        <dbReference type="SAM" id="MobiDB-lite"/>
    </source>
</evidence>
<keyword evidence="1" id="KW-0507">mRNA processing</keyword>
<evidence type="ECO:0000256" key="1">
    <source>
        <dbReference type="ARBA" id="ARBA00022664"/>
    </source>
</evidence>
<dbReference type="SUPFAM" id="SSF57756">
    <property type="entry name" value="Retrovirus zinc finger-like domains"/>
    <property type="match status" value="1"/>
</dbReference>
<dbReference type="KEGG" id="lbc:LACBIDRAFT_335154"/>
<proteinExistence type="predicted"/>
<dbReference type="Proteomes" id="UP000001194">
    <property type="component" value="Unassembled WGS sequence"/>
</dbReference>
<dbReference type="EMBL" id="DS547168">
    <property type="protein sequence ID" value="EDQ99274.1"/>
    <property type="molecule type" value="Genomic_DNA"/>
</dbReference>
<dbReference type="GO" id="GO:0008270">
    <property type="term" value="F:zinc ion binding"/>
    <property type="evidence" value="ECO:0007669"/>
    <property type="project" value="UniProtKB-KW"/>
</dbReference>
<keyword evidence="6" id="KW-1185">Reference proteome</keyword>
<keyword evidence="2" id="KW-0479">Metal-binding</keyword>
<evidence type="ECO:0000313" key="6">
    <source>
        <dbReference type="Proteomes" id="UP000001194"/>
    </source>
</evidence>
<dbReference type="GO" id="GO:0003676">
    <property type="term" value="F:nucleic acid binding"/>
    <property type="evidence" value="ECO:0007669"/>
    <property type="project" value="InterPro"/>
</dbReference>
<dbReference type="InParanoid" id="B0E1J1"/>
<dbReference type="Gene3D" id="4.10.60.10">
    <property type="entry name" value="Zinc finger, CCHC-type"/>
    <property type="match status" value="1"/>
</dbReference>
<dbReference type="OrthoDB" id="2962718at2759"/>
<dbReference type="RefSeq" id="XP_001890084.1">
    <property type="nucleotide sequence ID" value="XM_001890049.1"/>
</dbReference>
<feature type="region of interest" description="Disordered" evidence="3">
    <location>
        <begin position="1"/>
        <end position="34"/>
    </location>
</feature>
<dbReference type="InterPro" id="IPR036875">
    <property type="entry name" value="Znf_CCHC_sf"/>
</dbReference>
<evidence type="ECO:0000259" key="4">
    <source>
        <dbReference type="PROSITE" id="PS50158"/>
    </source>
</evidence>
<dbReference type="SMART" id="SM00343">
    <property type="entry name" value="ZnF_C2HC"/>
    <property type="match status" value="1"/>
</dbReference>
<protein>
    <submittedName>
        <fullName evidence="5">Predicted protein</fullName>
    </submittedName>
</protein>
<feature type="domain" description="CCHC-type" evidence="4">
    <location>
        <begin position="323"/>
        <end position="337"/>
    </location>
</feature>
<dbReference type="GeneID" id="6085733"/>
<sequence>MPDNNQDEAPATGGRRSSRPMSLPGSQGASNFDKEKPIELLRFIDQMEDLFTEHGIDDDQEKKKQLERYTDQMTEFEWRAFDTFAPEVEYKEFKQALIDDYPEAKNAGKGTLANLRKNCNDHQRIDIDDIVALKSLTRGFRAEQKLLLVPPALVSNRELVELFLGCLRDSFRGQVEGSLNIKFSKDDKGKTAEGKERRPEDPYAILDVIEMAETIAGRAQGISSSSDTQVGVNATETRTTQEHHTHTTPVHSVKLEDDIRELNQKVALLMDKITLSEKAQMSAFQASRQEMNKLTETLMTQHVTSAPTMRQTQPTWRMGSDGCWYCEETGHFAMNCPHREEHIRMGKIKMFGHKMFFALTGQPVPRGTNGKSAKMIVEEASNKEMMAQSNMFALPGDIYTQNSGEPGIVQLGIDARVKSVYTNQIRDSRDDMLDKMATRIDTLLGNKVLAQVARPLAQEVDIVNNMKNILSYFEGQQGQGQEAASYVATRHSQADTQRQQGFL</sequence>
<accession>B0E1J1</accession>
<name>B0E1J1_LACBS</name>
<dbReference type="HOGENOM" id="CLU_054796_0_0_1"/>
<evidence type="ECO:0000313" key="5">
    <source>
        <dbReference type="EMBL" id="EDQ99274.1"/>
    </source>
</evidence>
<dbReference type="GO" id="GO:0006397">
    <property type="term" value="P:mRNA processing"/>
    <property type="evidence" value="ECO:0007669"/>
    <property type="project" value="UniProtKB-KW"/>
</dbReference>
<organism evidence="6">
    <name type="scientific">Laccaria bicolor (strain S238N-H82 / ATCC MYA-4686)</name>
    <name type="common">Bicoloured deceiver</name>
    <name type="synonym">Laccaria laccata var. bicolor</name>
    <dbReference type="NCBI Taxonomy" id="486041"/>
    <lineage>
        <taxon>Eukaryota</taxon>
        <taxon>Fungi</taxon>
        <taxon>Dikarya</taxon>
        <taxon>Basidiomycota</taxon>
        <taxon>Agaricomycotina</taxon>
        <taxon>Agaricomycetes</taxon>
        <taxon>Agaricomycetidae</taxon>
        <taxon>Agaricales</taxon>
        <taxon>Agaricineae</taxon>
        <taxon>Hydnangiaceae</taxon>
        <taxon>Laccaria</taxon>
    </lineage>
</organism>
<keyword evidence="2" id="KW-0863">Zinc-finger</keyword>
<evidence type="ECO:0000256" key="2">
    <source>
        <dbReference type="PROSITE-ProRule" id="PRU00047"/>
    </source>
</evidence>
<dbReference type="PROSITE" id="PS50158">
    <property type="entry name" value="ZF_CCHC"/>
    <property type="match status" value="1"/>
</dbReference>
<dbReference type="InterPro" id="IPR001878">
    <property type="entry name" value="Znf_CCHC"/>
</dbReference>